<organism evidence="3 4">
    <name type="scientific">Tulasnella calospora MUT 4182</name>
    <dbReference type="NCBI Taxonomy" id="1051891"/>
    <lineage>
        <taxon>Eukaryota</taxon>
        <taxon>Fungi</taxon>
        <taxon>Dikarya</taxon>
        <taxon>Basidiomycota</taxon>
        <taxon>Agaricomycotina</taxon>
        <taxon>Agaricomycetes</taxon>
        <taxon>Cantharellales</taxon>
        <taxon>Tulasnellaceae</taxon>
        <taxon>Tulasnella</taxon>
    </lineage>
</organism>
<evidence type="ECO:0000313" key="4">
    <source>
        <dbReference type="Proteomes" id="UP000054248"/>
    </source>
</evidence>
<name>A0A0C3QIP4_9AGAM</name>
<dbReference type="PANTHER" id="PTHR12598">
    <property type="entry name" value="COPPER HOMEOSTASIS PROTEIN CUTC"/>
    <property type="match status" value="1"/>
</dbReference>
<dbReference type="GO" id="GO:0005507">
    <property type="term" value="F:copper ion binding"/>
    <property type="evidence" value="ECO:0007669"/>
    <property type="project" value="TreeGrafter"/>
</dbReference>
<dbReference type="Proteomes" id="UP000054248">
    <property type="component" value="Unassembled WGS sequence"/>
</dbReference>
<dbReference type="HOGENOM" id="CLU_050555_3_1_1"/>
<gene>
    <name evidence="3" type="ORF">M407DRAFT_197471</name>
</gene>
<dbReference type="HAMAP" id="MF_00795">
    <property type="entry name" value="CutC"/>
    <property type="match status" value="1"/>
</dbReference>
<dbReference type="InterPro" id="IPR005627">
    <property type="entry name" value="CutC-like"/>
</dbReference>
<dbReference type="Pfam" id="PF03932">
    <property type="entry name" value="CutC"/>
    <property type="match status" value="1"/>
</dbReference>
<accession>A0A0C3QIP4</accession>
<comment type="similarity">
    <text evidence="1">Belongs to the CutC family.</text>
</comment>
<keyword evidence="4" id="KW-1185">Reference proteome</keyword>
<dbReference type="EMBL" id="KN823019">
    <property type="protein sequence ID" value="KIO26791.1"/>
    <property type="molecule type" value="Genomic_DNA"/>
</dbReference>
<dbReference type="Gene3D" id="3.20.20.380">
    <property type="entry name" value="Copper homeostasis (CutC) domain"/>
    <property type="match status" value="1"/>
</dbReference>
<reference evidence="4" key="2">
    <citation type="submission" date="2015-01" db="EMBL/GenBank/DDBJ databases">
        <title>Evolutionary Origins and Diversification of the Mycorrhizal Mutualists.</title>
        <authorList>
            <consortium name="DOE Joint Genome Institute"/>
            <consortium name="Mycorrhizal Genomics Consortium"/>
            <person name="Kohler A."/>
            <person name="Kuo A."/>
            <person name="Nagy L.G."/>
            <person name="Floudas D."/>
            <person name="Copeland A."/>
            <person name="Barry K.W."/>
            <person name="Cichocki N."/>
            <person name="Veneault-Fourrey C."/>
            <person name="LaButti K."/>
            <person name="Lindquist E.A."/>
            <person name="Lipzen A."/>
            <person name="Lundell T."/>
            <person name="Morin E."/>
            <person name="Murat C."/>
            <person name="Riley R."/>
            <person name="Ohm R."/>
            <person name="Sun H."/>
            <person name="Tunlid A."/>
            <person name="Henrissat B."/>
            <person name="Grigoriev I.V."/>
            <person name="Hibbett D.S."/>
            <person name="Martin F."/>
        </authorList>
    </citation>
    <scope>NUCLEOTIDE SEQUENCE [LARGE SCALE GENOMIC DNA]</scope>
    <source>
        <strain evidence="4">MUT 4182</strain>
    </source>
</reference>
<dbReference type="OrthoDB" id="7392499at2759"/>
<evidence type="ECO:0000256" key="1">
    <source>
        <dbReference type="ARBA" id="ARBA00007768"/>
    </source>
</evidence>
<dbReference type="PANTHER" id="PTHR12598:SF0">
    <property type="entry name" value="COPPER HOMEOSTASIS PROTEIN CUTC HOMOLOG"/>
    <property type="match status" value="1"/>
</dbReference>
<protein>
    <recommendedName>
        <fullName evidence="2">Copper homeostasis protein cutC homolog</fullName>
    </recommendedName>
</protein>
<dbReference type="InterPro" id="IPR036822">
    <property type="entry name" value="CutC-like_dom_sf"/>
</dbReference>
<sequence>MWMIQASDPDGYKEPCFSGTPLNGGACVRIMSVSSADRLRFEVCVDSLESALQAQDGGADRLEVCSSLLYGGGMTPSYGLVKAIRQVCQIPLMIMIRPRVGDFIYSDTELEVMEEDIRSFTLLGVEGFVFGVLTPDGEVDRARTQRLVDAAGSCKVTFHRAFDVTADFVGSYRAVASIPGVNRILTSGLTPKLMDGGLETLAHCIPQVPERASSETRTAPQILPGSGINTETIKNIIQALWPLGVTEYHLSGGQVIQRQGSSEAGFIVGRSLREMGMGSSGLWMTQASVLREVRQAAMETVEDLGDKSSV</sequence>
<dbReference type="SUPFAM" id="SSF110395">
    <property type="entry name" value="CutC-like"/>
    <property type="match status" value="1"/>
</dbReference>
<evidence type="ECO:0000256" key="2">
    <source>
        <dbReference type="ARBA" id="ARBA00019014"/>
    </source>
</evidence>
<reference evidence="3 4" key="1">
    <citation type="submission" date="2014-04" db="EMBL/GenBank/DDBJ databases">
        <authorList>
            <consortium name="DOE Joint Genome Institute"/>
            <person name="Kuo A."/>
            <person name="Girlanda M."/>
            <person name="Perotto S."/>
            <person name="Kohler A."/>
            <person name="Nagy L.G."/>
            <person name="Floudas D."/>
            <person name="Copeland A."/>
            <person name="Barry K.W."/>
            <person name="Cichocki N."/>
            <person name="Veneault-Fourrey C."/>
            <person name="LaButti K."/>
            <person name="Lindquist E.A."/>
            <person name="Lipzen A."/>
            <person name="Lundell T."/>
            <person name="Morin E."/>
            <person name="Murat C."/>
            <person name="Sun H."/>
            <person name="Tunlid A."/>
            <person name="Henrissat B."/>
            <person name="Grigoriev I.V."/>
            <person name="Hibbett D.S."/>
            <person name="Martin F."/>
            <person name="Nordberg H.P."/>
            <person name="Cantor M.N."/>
            <person name="Hua S.X."/>
        </authorList>
    </citation>
    <scope>NUCLEOTIDE SEQUENCE [LARGE SCALE GENOMIC DNA]</scope>
    <source>
        <strain evidence="3 4">MUT 4182</strain>
    </source>
</reference>
<evidence type="ECO:0000313" key="3">
    <source>
        <dbReference type="EMBL" id="KIO26791.1"/>
    </source>
</evidence>
<dbReference type="STRING" id="1051891.A0A0C3QIP4"/>
<proteinExistence type="inferred from homology"/>
<dbReference type="AlphaFoldDB" id="A0A0C3QIP4"/>